<keyword evidence="1" id="KW-0472">Membrane</keyword>
<dbReference type="OrthoDB" id="5688163at2"/>
<evidence type="ECO:0000256" key="1">
    <source>
        <dbReference type="SAM" id="Phobius"/>
    </source>
</evidence>
<dbReference type="AlphaFoldDB" id="A0A1B8PCQ6"/>
<evidence type="ECO:0000313" key="2">
    <source>
        <dbReference type="EMBL" id="OBX45438.1"/>
    </source>
</evidence>
<organism evidence="2 3">
    <name type="scientific">Haemophilus haemolyticus</name>
    <dbReference type="NCBI Taxonomy" id="726"/>
    <lineage>
        <taxon>Bacteria</taxon>
        <taxon>Pseudomonadati</taxon>
        <taxon>Pseudomonadota</taxon>
        <taxon>Gammaproteobacteria</taxon>
        <taxon>Pasteurellales</taxon>
        <taxon>Pasteurellaceae</taxon>
        <taxon>Haemophilus</taxon>
    </lineage>
</organism>
<accession>A0A1B8PCQ6</accession>
<name>A0A1B8PCQ6_HAEHA</name>
<dbReference type="Proteomes" id="UP000092611">
    <property type="component" value="Unassembled WGS sequence"/>
</dbReference>
<keyword evidence="1" id="KW-1133">Transmembrane helix</keyword>
<proteinExistence type="predicted"/>
<protein>
    <submittedName>
        <fullName evidence="2">Uncharacterized protein</fullName>
    </submittedName>
</protein>
<dbReference type="RefSeq" id="WP_065246935.1">
    <property type="nucleotide sequence ID" value="NZ_LZDL01000031.1"/>
</dbReference>
<feature type="transmembrane region" description="Helical" evidence="1">
    <location>
        <begin position="37"/>
        <end position="55"/>
    </location>
</feature>
<keyword evidence="1" id="KW-0812">Transmembrane</keyword>
<evidence type="ECO:0000313" key="3">
    <source>
        <dbReference type="Proteomes" id="UP000092611"/>
    </source>
</evidence>
<comment type="caution">
    <text evidence="2">The sequence shown here is derived from an EMBL/GenBank/DDBJ whole genome shotgun (WGS) entry which is preliminary data.</text>
</comment>
<dbReference type="EMBL" id="LZDL01000031">
    <property type="protein sequence ID" value="OBX45438.1"/>
    <property type="molecule type" value="Genomic_DNA"/>
</dbReference>
<sequence length="374" mass="44027">MSKKIYAWLGILLSISLSLFVLDKVYEDTLPKIIEEINNGAIGAILTAIVTVFLLQGQTATEEERDKNLTVFEKKQEVYHQFLEKLKDIVEDGKVQIALNKDPVDTIDELKDLLFQLSYIQMHSSEETTQAIFERVTNLIKKMNEFMIAGTDKQSLVAGYYASFAEELFSIVAILKNDLYKTSSHPIAKESIKTLLDGCDLFIEGEKLDKYEMQNYFWNEMQDQLLVQGIEFEKQDFSQDITQYYARSRKRHRWYGIEIPVHTTQDGENITFKLELDNSLYYGFRRPQETRENTELDNKIIELTKLVSSSLNANPWWFGWKNPDKYHLNFWTLDSQDFDYFKHPQRRARMVKEYAEEIANYIREFQDIVEEQNI</sequence>
<feature type="transmembrane region" description="Helical" evidence="1">
    <location>
        <begin position="6"/>
        <end position="25"/>
    </location>
</feature>
<reference evidence="2 3" key="1">
    <citation type="submission" date="2016-06" db="EMBL/GenBank/DDBJ databases">
        <title>Draft genome of Haemophilus haemolyticus CCUG 24149.</title>
        <authorList>
            <person name="Engstrom-Jakobsson H."/>
            <person name="Salva-Serra F."/>
            <person name="Thorell K."/>
            <person name="Gonzales-Siles L."/>
            <person name="Karlsson R."/>
            <person name="Boulund F."/>
            <person name="Engstrand L."/>
            <person name="Kristiansson E."/>
            <person name="Moore E."/>
        </authorList>
    </citation>
    <scope>NUCLEOTIDE SEQUENCE [LARGE SCALE GENOMIC DNA]</scope>
    <source>
        <strain evidence="2 3">CCUG 24149</strain>
    </source>
</reference>
<gene>
    <name evidence="2" type="ORF">A9Z62_05605</name>
</gene>